<dbReference type="SUPFAM" id="SSF55811">
    <property type="entry name" value="Nudix"/>
    <property type="match status" value="1"/>
</dbReference>
<dbReference type="EMBL" id="JAUKUA010000002">
    <property type="protein sequence ID" value="KAK0724037.1"/>
    <property type="molecule type" value="Genomic_DNA"/>
</dbReference>
<evidence type="ECO:0000313" key="2">
    <source>
        <dbReference type="EMBL" id="KAK0724037.1"/>
    </source>
</evidence>
<dbReference type="InterPro" id="IPR015797">
    <property type="entry name" value="NUDIX_hydrolase-like_dom_sf"/>
</dbReference>
<organism evidence="2 3">
    <name type="scientific">Lasiosphaeris hirsuta</name>
    <dbReference type="NCBI Taxonomy" id="260670"/>
    <lineage>
        <taxon>Eukaryota</taxon>
        <taxon>Fungi</taxon>
        <taxon>Dikarya</taxon>
        <taxon>Ascomycota</taxon>
        <taxon>Pezizomycotina</taxon>
        <taxon>Sordariomycetes</taxon>
        <taxon>Sordariomycetidae</taxon>
        <taxon>Sordariales</taxon>
        <taxon>Lasiosphaeriaceae</taxon>
        <taxon>Lasiosphaeris</taxon>
    </lineage>
</organism>
<keyword evidence="3" id="KW-1185">Reference proteome</keyword>
<dbReference type="Proteomes" id="UP001172102">
    <property type="component" value="Unassembled WGS sequence"/>
</dbReference>
<protein>
    <recommendedName>
        <fullName evidence="1">Nudix hydrolase domain-containing protein</fullName>
    </recommendedName>
</protein>
<dbReference type="CDD" id="cd03676">
    <property type="entry name" value="NUDIX_Tnr3_like"/>
    <property type="match status" value="1"/>
</dbReference>
<proteinExistence type="predicted"/>
<dbReference type="AlphaFoldDB" id="A0AA40AXW4"/>
<evidence type="ECO:0000313" key="3">
    <source>
        <dbReference type="Proteomes" id="UP001172102"/>
    </source>
</evidence>
<gene>
    <name evidence="2" type="ORF">B0H67DRAFT_549912</name>
</gene>
<feature type="domain" description="Nudix hydrolase" evidence="1">
    <location>
        <begin position="48"/>
        <end position="206"/>
    </location>
</feature>
<dbReference type="InterPro" id="IPR000086">
    <property type="entry name" value="NUDIX_hydrolase_dom"/>
</dbReference>
<comment type="caution">
    <text evidence="2">The sequence shown here is derived from an EMBL/GenBank/DDBJ whole genome shotgun (WGS) entry which is preliminary data.</text>
</comment>
<evidence type="ECO:0000259" key="1">
    <source>
        <dbReference type="PROSITE" id="PS51462"/>
    </source>
</evidence>
<dbReference type="PROSITE" id="PS51462">
    <property type="entry name" value="NUDIX"/>
    <property type="match status" value="1"/>
</dbReference>
<sequence>MPTYTNLDLVKQCDKFPYPHTEPEVYAREVSTYFKFHVEGCDSVLGFMLPSVVQGFQWPDFWSVDYEQKTVLLRGANFEERNENMGWRDELYPVYGGGIASGDTPFESILREATEEASFSKDYVSKNAKCCGVVSYFDVRDERAAPGAEIGLLQPECIYVYDLEVPEDFVPRPEDMEAEDFRLWGIPELQMALRNGEFKTNCALVLLDFFIRYSIVI</sequence>
<reference evidence="2" key="1">
    <citation type="submission" date="2023-06" db="EMBL/GenBank/DDBJ databases">
        <title>Genome-scale phylogeny and comparative genomics of the fungal order Sordariales.</title>
        <authorList>
            <consortium name="Lawrence Berkeley National Laboratory"/>
            <person name="Hensen N."/>
            <person name="Bonometti L."/>
            <person name="Westerberg I."/>
            <person name="Brannstrom I.O."/>
            <person name="Guillou S."/>
            <person name="Cros-Aarteil S."/>
            <person name="Calhoun S."/>
            <person name="Haridas S."/>
            <person name="Kuo A."/>
            <person name="Mondo S."/>
            <person name="Pangilinan J."/>
            <person name="Riley R."/>
            <person name="Labutti K."/>
            <person name="Andreopoulos B."/>
            <person name="Lipzen A."/>
            <person name="Chen C."/>
            <person name="Yanf M."/>
            <person name="Daum C."/>
            <person name="Ng V."/>
            <person name="Clum A."/>
            <person name="Steindorff A."/>
            <person name="Ohm R."/>
            <person name="Martin F."/>
            <person name="Silar P."/>
            <person name="Natvig D."/>
            <person name="Lalanne C."/>
            <person name="Gautier V."/>
            <person name="Ament-Velasquez S.L."/>
            <person name="Kruys A."/>
            <person name="Hutchinson M.I."/>
            <person name="Powell A.J."/>
            <person name="Barry K."/>
            <person name="Miller A.N."/>
            <person name="Grigoriev I.V."/>
            <person name="Debuchy R."/>
            <person name="Gladieux P."/>
            <person name="Thoren M.H."/>
            <person name="Johannesson H."/>
        </authorList>
    </citation>
    <scope>NUCLEOTIDE SEQUENCE</scope>
    <source>
        <strain evidence="2">SMH4607-1</strain>
    </source>
</reference>
<name>A0AA40AXW4_9PEZI</name>
<dbReference type="Gene3D" id="3.90.79.10">
    <property type="entry name" value="Nucleoside Triphosphate Pyrophosphohydrolase"/>
    <property type="match status" value="1"/>
</dbReference>
<accession>A0AA40AXW4</accession>